<sequence>MSLESDVANLVTQTNSLLSYYQTRKAGIDTAVAAAIAAVPETSRSWYVDPVNGLDTNPGTQLLPFKTINKAVGATPASGVCTAYVMDDYDMPAGIGSTNSVLILVGVAKNGVRPKLKPKYITSTDANNVTTTNMTGFNMYLASNLISIRDMDIVLPSPAGFNPAPNNARAGSFFRGFSSVNVPTVFNVSLENVAVTMASDWFGNFIGVTSSSVILATTNVQFPTGFAGRYVSNVAAGALVKDLGHVMSNLASL</sequence>
<accession>A0A399MCG0</accession>
<gene>
    <name evidence="1" type="ORF">D0894_05940</name>
</gene>
<dbReference type="Proteomes" id="UP000265875">
    <property type="component" value="Unassembled WGS sequence"/>
</dbReference>
<comment type="caution">
    <text evidence="1">The sequence shown here is derived from an EMBL/GenBank/DDBJ whole genome shotgun (WGS) entry which is preliminary data.</text>
</comment>
<dbReference type="InterPro" id="IPR012334">
    <property type="entry name" value="Pectin_lyas_fold"/>
</dbReference>
<dbReference type="EMBL" id="QWLL01000012">
    <property type="protein sequence ID" value="RII79125.1"/>
    <property type="molecule type" value="Genomic_DNA"/>
</dbReference>
<dbReference type="RefSeq" id="WP_119369080.1">
    <property type="nucleotide sequence ID" value="NZ_QWLL01000012.1"/>
</dbReference>
<dbReference type="AlphaFoldDB" id="A0A399MCG0"/>
<evidence type="ECO:0000313" key="2">
    <source>
        <dbReference type="Proteomes" id="UP000265875"/>
    </source>
</evidence>
<name>A0A399MCG0_9PSED</name>
<organism evidence="1 2">
    <name type="scientific">Pseudomonas monteilii</name>
    <dbReference type="NCBI Taxonomy" id="76759"/>
    <lineage>
        <taxon>Bacteria</taxon>
        <taxon>Pseudomonadati</taxon>
        <taxon>Pseudomonadota</taxon>
        <taxon>Gammaproteobacteria</taxon>
        <taxon>Pseudomonadales</taxon>
        <taxon>Pseudomonadaceae</taxon>
        <taxon>Pseudomonas</taxon>
    </lineage>
</organism>
<proteinExistence type="predicted"/>
<protein>
    <submittedName>
        <fullName evidence="1">Uncharacterized protein</fullName>
    </submittedName>
</protein>
<evidence type="ECO:0000313" key="1">
    <source>
        <dbReference type="EMBL" id="RII79125.1"/>
    </source>
</evidence>
<reference evidence="1 2" key="1">
    <citation type="submission" date="2018-08" db="EMBL/GenBank/DDBJ databases">
        <title>Draft genome sequence of the cyanotroph, Pseudomonas monteilii BCN3.</title>
        <authorList>
            <person name="Jones L.B."/>
            <person name="Kunz D.A."/>
        </authorList>
    </citation>
    <scope>NUCLEOTIDE SEQUENCE [LARGE SCALE GENOMIC DNA]</scope>
    <source>
        <strain evidence="1 2">BCN3</strain>
    </source>
</reference>
<dbReference type="Gene3D" id="2.160.20.10">
    <property type="entry name" value="Single-stranded right-handed beta-helix, Pectin lyase-like"/>
    <property type="match status" value="1"/>
</dbReference>